<feature type="region of interest" description="Disordered" evidence="4">
    <location>
        <begin position="765"/>
        <end position="814"/>
    </location>
</feature>
<dbReference type="InterPro" id="IPR024079">
    <property type="entry name" value="MetalloPept_cat_dom_sf"/>
</dbReference>
<dbReference type="Pfam" id="PF03160">
    <property type="entry name" value="Calx-beta"/>
    <property type="match status" value="2"/>
</dbReference>
<feature type="compositionally biased region" description="Gly residues" evidence="4">
    <location>
        <begin position="801"/>
        <end position="814"/>
    </location>
</feature>
<dbReference type="InterPro" id="IPR038081">
    <property type="entry name" value="CalX-like_sf"/>
</dbReference>
<reference evidence="8 10" key="1">
    <citation type="submission" date="2020-09" db="EMBL/GenBank/DDBJ databases">
        <title>Draft Genomes of Bacterial Isolates from North Pond Shallow Sediments.</title>
        <authorList>
            <person name="Kiel Reese B."/>
            <person name="Mullis M."/>
            <person name="Weisend R.E."/>
        </authorList>
    </citation>
    <scope>NUCLEOTIDE SEQUENCE</scope>
    <source>
        <strain evidence="8">KJE-2</strain>
        <strain evidence="7 10">KJE-3</strain>
    </source>
</reference>
<dbReference type="EMBL" id="JAEMOS010000002">
    <property type="protein sequence ID" value="MBJ7265595.1"/>
    <property type="molecule type" value="Genomic_DNA"/>
</dbReference>
<evidence type="ECO:0000313" key="9">
    <source>
        <dbReference type="Proteomes" id="UP000621390"/>
    </source>
</evidence>
<dbReference type="AlphaFoldDB" id="A0A8I1G9F3"/>
<evidence type="ECO:0000256" key="3">
    <source>
        <dbReference type="ARBA" id="ARBA00022837"/>
    </source>
</evidence>
<sequence length="837" mass="91552">MKRTFLTASIAVLLAGSGFAQADAQEERKQLIPTDTVNYSNQVIKKAHEERQSHSVVKAYSATSSSVADAESNGLTTIDVAVYFSPLYRDHMPRSQVVERIETYFEQVNQNALDSKAFIRFEPVFVREIAEDFSRFCGDPNFGSCTDDDRLRFNMFEQYYLGTRDWINTLMSSPEAWNGIEDLEFYGELPIRYGADLHVYFQPATDKELKEGPLGVASYMGQNTLMADTPLASLESYSDEFRPDREVLHKVQMANTLMHEIGHNLGLSHEIEDYDDPTSFGGESDQFAYTCGVGMRPGNAQTAMWSLTDLLRPAYSLYSNPDIIRNERPCGNVEVANQARVLNEYSDTAASLRDRPAVVGTVNFSQESYTAVAGQDAILIEVTRDGDIDTNTEVAILTKDGTAVEGEDYVVDTRVLKFQSGQASNTARIELTSSDGEAKTFDVVLKHPMALDIGDNNRALIQIDGSGGQFSGEVTVSTDALSFGEEQTQTVTLTRSADTDSELVVDVKTRDVSATANINYLPIDTSVRFLPGESEVSFNVSSGSATEVRTFAVDLSSPMSATFSSETINATVNAGDPGYLVFDSSVGDIYFSRDEEFTEVCEDQKGHDPDSYFADESYCHYLRTYEKDSVTLTMTLARKGGNSGQITNTVSLASLKEILEENRFNTIEWNSKLSQYYDAIGEEPPADDTTADVEQYYIEPEFYDKQSQIVTLENGETTATVTFTVTEIPDEQHIDEYGYNTLAYLETPLSNASFYYTEPGGMLATVEDWSPQSNDGGGDDDSGGGDDDSGGDDGSGDDDGGTGGDGGSSVGSGTSGGSAGWALLLLGMVGFLSRRLR</sequence>
<dbReference type="SUPFAM" id="SSF55486">
    <property type="entry name" value="Metalloproteases ('zincins'), catalytic domain"/>
    <property type="match status" value="1"/>
</dbReference>
<evidence type="ECO:0000313" key="8">
    <source>
        <dbReference type="EMBL" id="MBJ7316731.1"/>
    </source>
</evidence>
<evidence type="ECO:0000256" key="2">
    <source>
        <dbReference type="ARBA" id="ARBA00022737"/>
    </source>
</evidence>
<comment type="caution">
    <text evidence="8">The sequence shown here is derived from an EMBL/GenBank/DDBJ whole genome shotgun (WGS) entry which is preliminary data.</text>
</comment>
<evidence type="ECO:0000313" key="10">
    <source>
        <dbReference type="Proteomes" id="UP000655994"/>
    </source>
</evidence>
<accession>A0A8I1G9F3</accession>
<dbReference type="Gene3D" id="2.60.40.2030">
    <property type="match status" value="2"/>
</dbReference>
<dbReference type="InterPro" id="IPR003644">
    <property type="entry name" value="Calx_beta"/>
</dbReference>
<evidence type="ECO:0000256" key="4">
    <source>
        <dbReference type="SAM" id="MobiDB-lite"/>
    </source>
</evidence>
<dbReference type="Proteomes" id="UP000621390">
    <property type="component" value="Unassembled WGS sequence"/>
</dbReference>
<feature type="domain" description="Calx-beta" evidence="6">
    <location>
        <begin position="348"/>
        <end position="446"/>
    </location>
</feature>
<name>A0A8I1G9F3_9GAMM</name>
<dbReference type="SMART" id="SM00237">
    <property type="entry name" value="Calx_beta"/>
    <property type="match status" value="2"/>
</dbReference>
<keyword evidence="1 5" id="KW-0732">Signal</keyword>
<keyword evidence="2" id="KW-0677">Repeat</keyword>
<evidence type="ECO:0000259" key="6">
    <source>
        <dbReference type="SMART" id="SM00237"/>
    </source>
</evidence>
<dbReference type="Gene3D" id="3.40.390.10">
    <property type="entry name" value="Collagenase (Catalytic Domain)"/>
    <property type="match status" value="1"/>
</dbReference>
<keyword evidence="3" id="KW-0106">Calcium</keyword>
<feature type="domain" description="Calx-beta" evidence="6">
    <location>
        <begin position="459"/>
        <end position="556"/>
    </location>
</feature>
<keyword evidence="10" id="KW-1185">Reference proteome</keyword>
<organism evidence="8 9">
    <name type="scientific">Idiomarina abyssalis</name>
    <dbReference type="NCBI Taxonomy" id="86102"/>
    <lineage>
        <taxon>Bacteria</taxon>
        <taxon>Pseudomonadati</taxon>
        <taxon>Pseudomonadota</taxon>
        <taxon>Gammaproteobacteria</taxon>
        <taxon>Alteromonadales</taxon>
        <taxon>Idiomarinaceae</taxon>
        <taxon>Idiomarina</taxon>
    </lineage>
</organism>
<proteinExistence type="predicted"/>
<feature type="chain" id="PRO_5034472283" description="Calx-beta domain-containing protein" evidence="5">
    <location>
        <begin position="23"/>
        <end position="837"/>
    </location>
</feature>
<gene>
    <name evidence="7" type="ORF">JHC10_01420</name>
    <name evidence="8" type="ORF">JHC11_12120</name>
</gene>
<feature type="signal peptide" evidence="5">
    <location>
        <begin position="1"/>
        <end position="22"/>
    </location>
</feature>
<dbReference type="SUPFAM" id="SSF141072">
    <property type="entry name" value="CalX-like"/>
    <property type="match status" value="2"/>
</dbReference>
<evidence type="ECO:0000256" key="1">
    <source>
        <dbReference type="ARBA" id="ARBA00022729"/>
    </source>
</evidence>
<protein>
    <recommendedName>
        <fullName evidence="6">Calx-beta domain-containing protein</fullName>
    </recommendedName>
</protein>
<dbReference type="GO" id="GO:0016020">
    <property type="term" value="C:membrane"/>
    <property type="evidence" value="ECO:0007669"/>
    <property type="project" value="InterPro"/>
</dbReference>
<dbReference type="RefSeq" id="WP_199493525.1">
    <property type="nucleotide sequence ID" value="NZ_JAEMOP010000009.1"/>
</dbReference>
<evidence type="ECO:0000256" key="5">
    <source>
        <dbReference type="SAM" id="SignalP"/>
    </source>
</evidence>
<dbReference type="EMBL" id="JAEMOP010000009">
    <property type="protein sequence ID" value="MBJ7316731.1"/>
    <property type="molecule type" value="Genomic_DNA"/>
</dbReference>
<dbReference type="GO" id="GO:0008237">
    <property type="term" value="F:metallopeptidase activity"/>
    <property type="evidence" value="ECO:0007669"/>
    <property type="project" value="InterPro"/>
</dbReference>
<evidence type="ECO:0000313" key="7">
    <source>
        <dbReference type="EMBL" id="MBJ7265595.1"/>
    </source>
</evidence>
<feature type="compositionally biased region" description="Acidic residues" evidence="4">
    <location>
        <begin position="777"/>
        <end position="800"/>
    </location>
</feature>
<dbReference type="Proteomes" id="UP000655994">
    <property type="component" value="Unassembled WGS sequence"/>
</dbReference>
<dbReference type="GO" id="GO:0007154">
    <property type="term" value="P:cell communication"/>
    <property type="evidence" value="ECO:0007669"/>
    <property type="project" value="InterPro"/>
</dbReference>